<accession>A0A9P8LZF7</accession>
<protein>
    <recommendedName>
        <fullName evidence="4">HECT domain-containing protein</fullName>
    </recommendedName>
</protein>
<evidence type="ECO:0000313" key="3">
    <source>
        <dbReference type="Proteomes" id="UP000018208"/>
    </source>
</evidence>
<dbReference type="Proteomes" id="UP000018208">
    <property type="component" value="Unassembled WGS sequence"/>
</dbReference>
<evidence type="ECO:0000313" key="2">
    <source>
        <dbReference type="EMBL" id="KAH0577037.1"/>
    </source>
</evidence>
<dbReference type="OrthoDB" id="539213at2759"/>
<dbReference type="PANTHER" id="PTHR43558:SF6">
    <property type="entry name" value="REDUCTASE, PUTATIVE (AFU_ORTHOLOGUE AFUA_3G10540)-RELATED"/>
    <property type="match status" value="1"/>
</dbReference>
<dbReference type="KEGG" id="ssao:94294406"/>
<dbReference type="InterPro" id="IPR053354">
    <property type="entry name" value="MGDG_epimerase"/>
</dbReference>
<dbReference type="RefSeq" id="XP_067767808.1">
    <property type="nucleotide sequence ID" value="XM_067904326.1"/>
</dbReference>
<reference evidence="1" key="2">
    <citation type="submission" date="2020-12" db="EMBL/GenBank/DDBJ databases">
        <title>New Spironucleus salmonicida genome in near-complete chromosomes.</title>
        <authorList>
            <person name="Xu F."/>
            <person name="Kurt Z."/>
            <person name="Jimenez-Gonzalez A."/>
            <person name="Astvaldsson A."/>
            <person name="Andersson J.O."/>
            <person name="Svard S.G."/>
        </authorList>
    </citation>
    <scope>NUCLEOTIDE SEQUENCE</scope>
    <source>
        <strain evidence="1">ATCC 50377</strain>
    </source>
</reference>
<dbReference type="AlphaFoldDB" id="A0A9P8LZF7"/>
<sequence length="1121" mass="128351">METLRAFAQIMTPAEAAVTAETFKFPESSQTPVLATEPQDFDQFDAFLVEYTNIQLKEDEIRYKLASKLPIEDIDAYAINVFDNDLKPPPQLHESPAFPIYFRHAQAPTQIVSKAEFTENFNSLTDSMFANIDMSNFVVAGGAVLSCLLPNCRFSNIEASHQKQIGLDIQQPVPADLSGLNGFFTSDIDLFVVNCTQEEANLKVDRLIEQLQTNSGSKLIFRSSQAVSLLSKHRDVQIIFRIYNSMSEILLGFDIDSAAVCYDFQSQNAYFTPRSHFAILSRTNVLNQLRRSKNYGQRLIKYANRGFQIAIPGFSRNCLVVQKLTKNADLVDQKCHFRTKNEQVYLEGLVRQEKTGNLLCSSEINQIIEAEIGSSVNFLGIDQKFYQQQCRLVGVVLQNTRIENRIQNEKNRMARNLQTEANRGFKQSMAVVQGCVQDDKVGENPVSYNLTKHTETDVLSHQFAFQSDYCIPTSFGFHSQNAIEYSLEHPRSLPNLYIGPYRQQFVNFVIENPGKQDLFTSSFHPDNSYGFYGDLRLFCGQNVFLRNEIATKQSLEFKLFFLNHFCSLPPQIAADIVQSKEEQKKYVQYNLYKQEVSGCVQISQLHSVQIKIQHMRQLIQQCSEICCQRQLDQESKIVIKDNDRQVLRWTWYLSETEIEALDESQSLQAKLAKNYFVQILESKKSGNLLAEYEEQSRWIAEFENTFQCDVAKLFQQVLHGDQSTTVLGQTYNIPSKEAIIIFLNELNLLAIAEVELFEIQGNEFQQSYHDSRLDIRFEVSLSIDNMDYIRQLMTSQLSHTFIALAKVQIQPDLSYMLITFNMSNIYTLNELLPEVSSFDTMFLFYQQFLDMVRNHLILPSNSNLYVFRQSLIFYDFARNAHQHIALEHADSYLTTQLGIDENLVRSMKTFIPSTTKSLELPITLIRQLLYKQGRASSQLILNLNGAGVDGILLPFKIVKTSNQTLELTRGGDFLSTIDLFKQIGDLNYQTLTTPQLYLLGKAIAYALFNQIQLNLTHPLPLVFFRSILVGKFYMYNKFEAEIARFDLSKLNVHHDILTVNNQEILRKDMHNDQFDCICANQEASGCKFRITSIIEGFETMGGIRQFGVLNAVQVARVLSGE</sequence>
<evidence type="ECO:0000313" key="1">
    <source>
        <dbReference type="EMBL" id="KAH0577035.1"/>
    </source>
</evidence>
<proteinExistence type="predicted"/>
<dbReference type="Pfam" id="PF26128">
    <property type="entry name" value="Gad2"/>
    <property type="match status" value="1"/>
</dbReference>
<evidence type="ECO:0008006" key="4">
    <source>
        <dbReference type="Google" id="ProtNLM"/>
    </source>
</evidence>
<gene>
    <name evidence="1" type="ORF">SS50377_20383</name>
    <name evidence="2" type="ORF">SS50377_20385</name>
</gene>
<keyword evidence="3" id="KW-1185">Reference proteome</keyword>
<organism evidence="1 3">
    <name type="scientific">Spironucleus salmonicida</name>
    <dbReference type="NCBI Taxonomy" id="348837"/>
    <lineage>
        <taxon>Eukaryota</taxon>
        <taxon>Metamonada</taxon>
        <taxon>Diplomonadida</taxon>
        <taxon>Hexamitidae</taxon>
        <taxon>Hexamitinae</taxon>
        <taxon>Spironucleus</taxon>
    </lineage>
</organism>
<dbReference type="PANTHER" id="PTHR43558">
    <property type="entry name" value="REDUCTASE, PUTATIVE (AFU_ORTHOLOGUE AFUA_3G10540)-RELATED"/>
    <property type="match status" value="1"/>
</dbReference>
<dbReference type="EMBL" id="AUWU02000001">
    <property type="protein sequence ID" value="KAH0577037.1"/>
    <property type="molecule type" value="Genomic_DNA"/>
</dbReference>
<comment type="caution">
    <text evidence="1">The sequence shown here is derived from an EMBL/GenBank/DDBJ whole genome shotgun (WGS) entry which is preliminary data.</text>
</comment>
<dbReference type="EMBL" id="AUWU02000001">
    <property type="protein sequence ID" value="KAH0577035.1"/>
    <property type="molecule type" value="Genomic_DNA"/>
</dbReference>
<reference evidence="1" key="1">
    <citation type="journal article" date="2014" name="PLoS Genet.">
        <title>The Genome of Spironucleus salmonicida Highlights a Fish Pathogen Adapted to Fluctuating Environments.</title>
        <authorList>
            <person name="Xu F."/>
            <person name="Jerlstrom-Hultqvist J."/>
            <person name="Einarsson E."/>
            <person name="Astvaldsson A."/>
            <person name="Svard S.G."/>
            <person name="Andersson J.O."/>
        </authorList>
    </citation>
    <scope>NUCLEOTIDE SEQUENCE</scope>
    <source>
        <strain evidence="1">ATCC 50377</strain>
    </source>
</reference>
<name>A0A9P8LZF7_9EUKA</name>
<dbReference type="GeneID" id="94294406"/>